<dbReference type="GO" id="GO:0005524">
    <property type="term" value="F:ATP binding"/>
    <property type="evidence" value="ECO:0007669"/>
    <property type="project" value="UniProtKB-KW"/>
</dbReference>
<dbReference type="CDD" id="cd12090">
    <property type="entry name" value="MDA5_ID"/>
    <property type="match status" value="1"/>
</dbReference>
<evidence type="ECO:0000259" key="17">
    <source>
        <dbReference type="PROSITE" id="PS51194"/>
    </source>
</evidence>
<evidence type="ECO:0000256" key="13">
    <source>
        <dbReference type="ARBA" id="ARBA00022884"/>
    </source>
</evidence>
<evidence type="ECO:0000256" key="2">
    <source>
        <dbReference type="ARBA" id="ARBA00006866"/>
    </source>
</evidence>
<evidence type="ECO:0000256" key="9">
    <source>
        <dbReference type="ARBA" id="ARBA00022806"/>
    </source>
</evidence>
<feature type="domain" description="RLR CTR" evidence="18">
    <location>
        <begin position="539"/>
        <end position="668"/>
    </location>
</feature>
<dbReference type="InterPro" id="IPR021673">
    <property type="entry name" value="RLR_CTR"/>
</dbReference>
<dbReference type="SMART" id="SM00490">
    <property type="entry name" value="HELICc"/>
    <property type="match status" value="1"/>
</dbReference>
<organism evidence="19 20">
    <name type="scientific">Xyrichtys novacula</name>
    <name type="common">Pearly razorfish</name>
    <name type="synonym">Hemipteronotus novacula</name>
    <dbReference type="NCBI Taxonomy" id="13765"/>
    <lineage>
        <taxon>Eukaryota</taxon>
        <taxon>Metazoa</taxon>
        <taxon>Chordata</taxon>
        <taxon>Craniata</taxon>
        <taxon>Vertebrata</taxon>
        <taxon>Euteleostomi</taxon>
        <taxon>Actinopterygii</taxon>
        <taxon>Neopterygii</taxon>
        <taxon>Teleostei</taxon>
        <taxon>Neoteleostei</taxon>
        <taxon>Acanthomorphata</taxon>
        <taxon>Eupercaria</taxon>
        <taxon>Labriformes</taxon>
        <taxon>Labridae</taxon>
        <taxon>Xyrichtys</taxon>
    </lineage>
</organism>
<evidence type="ECO:0000256" key="1">
    <source>
        <dbReference type="ARBA" id="ARBA00004496"/>
    </source>
</evidence>
<dbReference type="InterPro" id="IPR011545">
    <property type="entry name" value="DEAD/DEAH_box_helicase_dom"/>
</dbReference>
<dbReference type="InterPro" id="IPR051363">
    <property type="entry name" value="RLR_Helicase"/>
</dbReference>
<evidence type="ECO:0000256" key="5">
    <source>
        <dbReference type="ARBA" id="ARBA00022588"/>
    </source>
</evidence>
<evidence type="ECO:0000256" key="7">
    <source>
        <dbReference type="ARBA" id="ARBA00022741"/>
    </source>
</evidence>
<protein>
    <recommendedName>
        <fullName evidence="3">RNA helicase</fullName>
        <ecNumber evidence="3">3.6.4.13</ecNumber>
    </recommendedName>
</protein>
<dbReference type="Gene3D" id="2.170.150.30">
    <property type="entry name" value="RIG-I-like receptor, C-terminal regulatory domain"/>
    <property type="match status" value="1"/>
</dbReference>
<dbReference type="Proteomes" id="UP001178508">
    <property type="component" value="Chromosome 16"/>
</dbReference>
<dbReference type="SUPFAM" id="SSF52540">
    <property type="entry name" value="P-loop containing nucleoside triphosphate hydrolases"/>
    <property type="match status" value="1"/>
</dbReference>
<dbReference type="GO" id="GO:0002753">
    <property type="term" value="P:cytoplasmic pattern recognition receptor signaling pathway"/>
    <property type="evidence" value="ECO:0007669"/>
    <property type="project" value="TreeGrafter"/>
</dbReference>
<proteinExistence type="inferred from homology"/>
<keyword evidence="13" id="KW-0694">RNA-binding</keyword>
<evidence type="ECO:0000256" key="11">
    <source>
        <dbReference type="ARBA" id="ARBA00022840"/>
    </source>
</evidence>
<keyword evidence="5" id="KW-0399">Innate immunity</keyword>
<dbReference type="InterPro" id="IPR001650">
    <property type="entry name" value="Helicase_C-like"/>
</dbReference>
<evidence type="ECO:0000313" key="20">
    <source>
        <dbReference type="Proteomes" id="UP001178508"/>
    </source>
</evidence>
<dbReference type="Pfam" id="PF11648">
    <property type="entry name" value="RIG-I_C-RD"/>
    <property type="match status" value="1"/>
</dbReference>
<evidence type="ECO:0000256" key="4">
    <source>
        <dbReference type="ARBA" id="ARBA00022490"/>
    </source>
</evidence>
<keyword evidence="11" id="KW-0067">ATP-binding</keyword>
<feature type="domain" description="Helicase ATP-binding" evidence="16">
    <location>
        <begin position="14"/>
        <end position="191"/>
    </location>
</feature>
<evidence type="ECO:0000256" key="3">
    <source>
        <dbReference type="ARBA" id="ARBA00012552"/>
    </source>
</evidence>
<keyword evidence="6" id="KW-0479">Metal-binding</keyword>
<evidence type="ECO:0000256" key="10">
    <source>
        <dbReference type="ARBA" id="ARBA00022833"/>
    </source>
</evidence>
<comment type="similarity">
    <text evidence="2">Belongs to the helicase family. RLR subfamily.</text>
</comment>
<keyword evidence="4" id="KW-0963">Cytoplasm</keyword>
<dbReference type="GO" id="GO:0008270">
    <property type="term" value="F:zinc ion binding"/>
    <property type="evidence" value="ECO:0007669"/>
    <property type="project" value="TreeGrafter"/>
</dbReference>
<dbReference type="GO" id="GO:0039536">
    <property type="term" value="P:negative regulation of RIG-I signaling pathway"/>
    <property type="evidence" value="ECO:0007669"/>
    <property type="project" value="TreeGrafter"/>
</dbReference>
<dbReference type="GO" id="GO:0140374">
    <property type="term" value="P:antiviral innate immune response"/>
    <property type="evidence" value="ECO:0007669"/>
    <property type="project" value="TreeGrafter"/>
</dbReference>
<dbReference type="InterPro" id="IPR038557">
    <property type="entry name" value="RLR_C_sf"/>
</dbReference>
<dbReference type="EMBL" id="OY660879">
    <property type="protein sequence ID" value="CAJ1076191.1"/>
    <property type="molecule type" value="Genomic_DNA"/>
</dbReference>
<evidence type="ECO:0000256" key="14">
    <source>
        <dbReference type="ARBA" id="ARBA00023118"/>
    </source>
</evidence>
<dbReference type="PROSITE" id="PS51192">
    <property type="entry name" value="HELICASE_ATP_BIND_1"/>
    <property type="match status" value="1"/>
</dbReference>
<dbReference type="AlphaFoldDB" id="A0AAV1GQP3"/>
<evidence type="ECO:0000259" key="16">
    <source>
        <dbReference type="PROSITE" id="PS51192"/>
    </source>
</evidence>
<accession>A0AAV1GQP3</accession>
<dbReference type="GO" id="GO:0016787">
    <property type="term" value="F:hydrolase activity"/>
    <property type="evidence" value="ECO:0007669"/>
    <property type="project" value="UniProtKB-KW"/>
</dbReference>
<dbReference type="GO" id="GO:0003724">
    <property type="term" value="F:RNA helicase activity"/>
    <property type="evidence" value="ECO:0007669"/>
    <property type="project" value="UniProtKB-EC"/>
</dbReference>
<evidence type="ECO:0000256" key="15">
    <source>
        <dbReference type="ARBA" id="ARBA00049390"/>
    </source>
</evidence>
<dbReference type="PANTHER" id="PTHR14074:SF7">
    <property type="entry name" value="ATP-DEPENDENT RNA HELICASE DHX58"/>
    <property type="match status" value="1"/>
</dbReference>
<keyword evidence="10" id="KW-0862">Zinc</keyword>
<dbReference type="Pfam" id="PF00270">
    <property type="entry name" value="DEAD"/>
    <property type="match status" value="1"/>
</dbReference>
<evidence type="ECO:0000256" key="6">
    <source>
        <dbReference type="ARBA" id="ARBA00022723"/>
    </source>
</evidence>
<dbReference type="PANTHER" id="PTHR14074">
    <property type="entry name" value="HELICASE WITH DEATH DOMAIN-RELATED"/>
    <property type="match status" value="1"/>
</dbReference>
<evidence type="ECO:0000256" key="8">
    <source>
        <dbReference type="ARBA" id="ARBA00022801"/>
    </source>
</evidence>
<dbReference type="GO" id="GO:0003725">
    <property type="term" value="F:double-stranded RNA binding"/>
    <property type="evidence" value="ECO:0007669"/>
    <property type="project" value="TreeGrafter"/>
</dbReference>
<dbReference type="SMART" id="SM00487">
    <property type="entry name" value="DEXDc"/>
    <property type="match status" value="1"/>
</dbReference>
<feature type="domain" description="Helicase C-terminal" evidence="17">
    <location>
        <begin position="356"/>
        <end position="511"/>
    </location>
</feature>
<dbReference type="InterPro" id="IPR041204">
    <property type="entry name" value="RIG-I-like_C"/>
</dbReference>
<dbReference type="InterPro" id="IPR027417">
    <property type="entry name" value="P-loop_NTPase"/>
</dbReference>
<keyword evidence="9 19" id="KW-0347">Helicase</keyword>
<dbReference type="InterPro" id="IPR014001">
    <property type="entry name" value="Helicase_ATP-bd"/>
</dbReference>
<gene>
    <name evidence="19" type="ORF">XNOV1_A028903</name>
</gene>
<dbReference type="GO" id="GO:0003727">
    <property type="term" value="F:single-stranded RNA binding"/>
    <property type="evidence" value="ECO:0007669"/>
    <property type="project" value="TreeGrafter"/>
</dbReference>
<evidence type="ECO:0000256" key="12">
    <source>
        <dbReference type="ARBA" id="ARBA00022859"/>
    </source>
</evidence>
<evidence type="ECO:0000259" key="18">
    <source>
        <dbReference type="PROSITE" id="PS51789"/>
    </source>
</evidence>
<dbReference type="Gene3D" id="1.20.1320.30">
    <property type="match status" value="1"/>
</dbReference>
<keyword evidence="14" id="KW-0051">Antiviral defense</keyword>
<comment type="catalytic activity">
    <reaction evidence="15">
        <text>ATP + H2O = ADP + phosphate + H(+)</text>
        <dbReference type="Rhea" id="RHEA:13065"/>
        <dbReference type="ChEBI" id="CHEBI:15377"/>
        <dbReference type="ChEBI" id="CHEBI:15378"/>
        <dbReference type="ChEBI" id="CHEBI:30616"/>
        <dbReference type="ChEBI" id="CHEBI:43474"/>
        <dbReference type="ChEBI" id="CHEBI:456216"/>
        <dbReference type="EC" id="3.6.4.13"/>
    </reaction>
    <physiologicalReaction direction="left-to-right" evidence="15">
        <dbReference type="Rhea" id="RHEA:13066"/>
    </physiologicalReaction>
</comment>
<sequence>MADFNLHGYQEEVVQRALQGENIIICLPTGSGKTRAAVYVAKKHLETTPNAKVMVLVNMVPLVDQHYTEFKPLLGGCYTLAQVSGDSEEKDFFGMVVQKSDVVICTAQILYNAMTSTEETKQVDLSAISLLIVDECHHTNKEYVYNKIMACYVERKLNGEKRLPQILGLTASLGTGGETILLKAVDHVLQICSNLDSAIVLSKDYVCELEEKVPRPQKTYSIVEKRPEDPFGDLLKKMMYQIHEFMDIPPDYTLRECGTQEYELDVVLLEQQGVKDKSRQLSQCSRHLRKYNDALLINDTLRMRDAFRYLEDFYIPKFETIIDGVDIFLVGLYQVRQEELRTLAGNPLYENPRMSKLEGVLLEHFGPSSQSKGIIFSKTRESTRCLHDWVHTNAALQEAEIKASILTGAGSMTPSEQENTISSFRRGKLNLLISTTVAEEGLDIPECNLVVRYGLLTNEIAQLQARGRARAKNSQYSVVAEEGGPEQRREKTNEYLEELTGKAIARVQEMSSQEFRSKIAVLQKQAVDSRKAQESQQVEKRNCHSAASVQLLCRTCFKPVASGSDIKLVDNMHHVIINPDFKKHYKVGGQVVIERTFEDWEPGCQISCNNGNCNQQWGFEIKYKKIALLPNIAIKHFAIETPDGPVTKKKWKDVTFTVEQFSLEEYCMDNIPDIFD</sequence>
<keyword evidence="12" id="KW-0391">Immunity</keyword>
<dbReference type="PROSITE" id="PS51194">
    <property type="entry name" value="HELICASE_CTER"/>
    <property type="match status" value="1"/>
</dbReference>
<comment type="subcellular location">
    <subcellularLocation>
        <location evidence="1">Cytoplasm</location>
    </subcellularLocation>
</comment>
<name>A0AAV1GQP3_XYRNO</name>
<dbReference type="Gene3D" id="3.40.50.300">
    <property type="entry name" value="P-loop containing nucleotide triphosphate hydrolases"/>
    <property type="match status" value="2"/>
</dbReference>
<keyword evidence="8" id="KW-0378">Hydrolase</keyword>
<dbReference type="PROSITE" id="PS51789">
    <property type="entry name" value="RLR_CTR"/>
    <property type="match status" value="1"/>
</dbReference>
<dbReference type="Pfam" id="PF00271">
    <property type="entry name" value="Helicase_C"/>
    <property type="match status" value="1"/>
</dbReference>
<reference evidence="19" key="1">
    <citation type="submission" date="2023-08" db="EMBL/GenBank/DDBJ databases">
        <authorList>
            <person name="Alioto T."/>
            <person name="Alioto T."/>
            <person name="Gomez Garrido J."/>
        </authorList>
    </citation>
    <scope>NUCLEOTIDE SEQUENCE</scope>
</reference>
<keyword evidence="7" id="KW-0547">Nucleotide-binding</keyword>
<dbReference type="EC" id="3.6.4.13" evidence="3"/>
<keyword evidence="20" id="KW-1185">Reference proteome</keyword>
<dbReference type="GO" id="GO:0005737">
    <property type="term" value="C:cytoplasm"/>
    <property type="evidence" value="ECO:0007669"/>
    <property type="project" value="UniProtKB-SubCell"/>
</dbReference>
<evidence type="ECO:0000313" key="19">
    <source>
        <dbReference type="EMBL" id="CAJ1076191.1"/>
    </source>
</evidence>
<dbReference type="Pfam" id="PF18119">
    <property type="entry name" value="RIG-I_C"/>
    <property type="match status" value="1"/>
</dbReference>